<comment type="subcellular location">
    <subcellularLocation>
        <location evidence="1">Mitochondrion membrane</location>
    </subcellularLocation>
</comment>
<keyword evidence="7" id="KW-0496">Mitochondrion</keyword>
<evidence type="ECO:0000313" key="11">
    <source>
        <dbReference type="Proteomes" id="UP001457282"/>
    </source>
</evidence>
<evidence type="ECO:0000256" key="8">
    <source>
        <dbReference type="ARBA" id="ARBA00023136"/>
    </source>
</evidence>
<keyword evidence="3" id="KW-0813">Transport</keyword>
<dbReference type="EMBL" id="JBEDUW010000002">
    <property type="protein sequence ID" value="KAK9946300.1"/>
    <property type="molecule type" value="Genomic_DNA"/>
</dbReference>
<evidence type="ECO:0000256" key="9">
    <source>
        <dbReference type="ARBA" id="ARBA00023310"/>
    </source>
</evidence>
<evidence type="ECO:0000256" key="4">
    <source>
        <dbReference type="ARBA" id="ARBA00022547"/>
    </source>
</evidence>
<dbReference type="Proteomes" id="UP001457282">
    <property type="component" value="Unassembled WGS sequence"/>
</dbReference>
<comment type="caution">
    <text evidence="10">The sequence shown here is derived from an EMBL/GenBank/DDBJ whole genome shotgun (WGS) entry which is preliminary data.</text>
</comment>
<dbReference type="GO" id="GO:0031966">
    <property type="term" value="C:mitochondrial membrane"/>
    <property type="evidence" value="ECO:0007669"/>
    <property type="project" value="UniProtKB-SubCell"/>
</dbReference>
<dbReference type="GO" id="GO:0045259">
    <property type="term" value="C:proton-transporting ATP synthase complex"/>
    <property type="evidence" value="ECO:0007669"/>
    <property type="project" value="UniProtKB-KW"/>
</dbReference>
<evidence type="ECO:0000256" key="3">
    <source>
        <dbReference type="ARBA" id="ARBA00022448"/>
    </source>
</evidence>
<evidence type="ECO:0000256" key="5">
    <source>
        <dbReference type="ARBA" id="ARBA00022781"/>
    </source>
</evidence>
<organism evidence="10 11">
    <name type="scientific">Rubus argutus</name>
    <name type="common">Southern blackberry</name>
    <dbReference type="NCBI Taxonomy" id="59490"/>
    <lineage>
        <taxon>Eukaryota</taxon>
        <taxon>Viridiplantae</taxon>
        <taxon>Streptophyta</taxon>
        <taxon>Embryophyta</taxon>
        <taxon>Tracheophyta</taxon>
        <taxon>Spermatophyta</taxon>
        <taxon>Magnoliopsida</taxon>
        <taxon>eudicotyledons</taxon>
        <taxon>Gunneridae</taxon>
        <taxon>Pentapetalae</taxon>
        <taxon>rosids</taxon>
        <taxon>fabids</taxon>
        <taxon>Rosales</taxon>
        <taxon>Rosaceae</taxon>
        <taxon>Rosoideae</taxon>
        <taxon>Rosoideae incertae sedis</taxon>
        <taxon>Rubus</taxon>
    </lineage>
</organism>
<dbReference type="AlphaFoldDB" id="A0AAW1YCL9"/>
<evidence type="ECO:0000256" key="7">
    <source>
        <dbReference type="ARBA" id="ARBA00023128"/>
    </source>
</evidence>
<reference evidence="10 11" key="1">
    <citation type="journal article" date="2023" name="G3 (Bethesda)">
        <title>A chromosome-length genome assembly and annotation of blackberry (Rubus argutus, cv. 'Hillquist').</title>
        <authorList>
            <person name="Bruna T."/>
            <person name="Aryal R."/>
            <person name="Dudchenko O."/>
            <person name="Sargent D.J."/>
            <person name="Mead D."/>
            <person name="Buti M."/>
            <person name="Cavallini A."/>
            <person name="Hytonen T."/>
            <person name="Andres J."/>
            <person name="Pham M."/>
            <person name="Weisz D."/>
            <person name="Mascagni F."/>
            <person name="Usai G."/>
            <person name="Natali L."/>
            <person name="Bassil N."/>
            <person name="Fernandez G.E."/>
            <person name="Lomsadze A."/>
            <person name="Armour M."/>
            <person name="Olukolu B."/>
            <person name="Poorten T."/>
            <person name="Britton C."/>
            <person name="Davik J."/>
            <person name="Ashrafi H."/>
            <person name="Aiden E.L."/>
            <person name="Borodovsky M."/>
            <person name="Worthington M."/>
        </authorList>
    </citation>
    <scope>NUCLEOTIDE SEQUENCE [LARGE SCALE GENOMIC DNA]</scope>
    <source>
        <strain evidence="10">PI 553951</strain>
    </source>
</reference>
<comment type="similarity">
    <text evidence="2">Belongs to the ATPase g subunit family.</text>
</comment>
<gene>
    <name evidence="10" type="ORF">M0R45_011770</name>
</gene>
<protein>
    <recommendedName>
        <fullName evidence="12">Mitochondrial ATP synthase subunit G protein</fullName>
    </recommendedName>
</protein>
<evidence type="ECO:0000256" key="1">
    <source>
        <dbReference type="ARBA" id="ARBA00004325"/>
    </source>
</evidence>
<sequence>MTSKLFQFRTKACEASKLMAKYGSDYWKGMDLAKHGSDYYKQLLEKNKHYIQEPPTVEQCNLLVKQLRYTRLASVPARYEALWKEFNQVKQFLKKRKELKVQDAGIATLFGLECFLLFKAGEIIGRGGIITGYHV</sequence>
<keyword evidence="8" id="KW-0472">Membrane</keyword>
<evidence type="ECO:0000256" key="6">
    <source>
        <dbReference type="ARBA" id="ARBA00023065"/>
    </source>
</evidence>
<evidence type="ECO:0000313" key="10">
    <source>
        <dbReference type="EMBL" id="KAK9946300.1"/>
    </source>
</evidence>
<keyword evidence="9" id="KW-0066">ATP synthesis</keyword>
<evidence type="ECO:0008006" key="12">
    <source>
        <dbReference type="Google" id="ProtNLM"/>
    </source>
</evidence>
<keyword evidence="11" id="KW-1185">Reference proteome</keyword>
<dbReference type="GO" id="GO:0015986">
    <property type="term" value="P:proton motive force-driven ATP synthesis"/>
    <property type="evidence" value="ECO:0007669"/>
    <property type="project" value="InterPro"/>
</dbReference>
<keyword evidence="4" id="KW-0138">CF(0)</keyword>
<dbReference type="GO" id="GO:0015078">
    <property type="term" value="F:proton transmembrane transporter activity"/>
    <property type="evidence" value="ECO:0007669"/>
    <property type="project" value="InterPro"/>
</dbReference>
<dbReference type="PANTHER" id="PTHR12386">
    <property type="entry name" value="ATP SYNTHASE SUBUNIT"/>
    <property type="match status" value="1"/>
</dbReference>
<proteinExistence type="inferred from homology"/>
<dbReference type="Pfam" id="PF04718">
    <property type="entry name" value="ATP-synt_G"/>
    <property type="match status" value="1"/>
</dbReference>
<accession>A0AAW1YCL9</accession>
<keyword evidence="5" id="KW-0375">Hydrogen ion transport</keyword>
<keyword evidence="6" id="KW-0406">Ion transport</keyword>
<dbReference type="InterPro" id="IPR006808">
    <property type="entry name" value="ATP_synth_F0_gsu_mt"/>
</dbReference>
<evidence type="ECO:0000256" key="2">
    <source>
        <dbReference type="ARBA" id="ARBA00005699"/>
    </source>
</evidence>
<name>A0AAW1YCL9_RUBAR</name>